<dbReference type="GO" id="GO:0003677">
    <property type="term" value="F:DNA binding"/>
    <property type="evidence" value="ECO:0007669"/>
    <property type="project" value="InterPro"/>
</dbReference>
<dbReference type="Gene3D" id="1.10.260.40">
    <property type="entry name" value="lambda repressor-like DNA-binding domains"/>
    <property type="match status" value="2"/>
</dbReference>
<dbReference type="RefSeq" id="WP_104922597.1">
    <property type="nucleotide sequence ID" value="NZ_CP019062.1"/>
</dbReference>
<evidence type="ECO:0000259" key="2">
    <source>
        <dbReference type="Pfam" id="PF16452"/>
    </source>
</evidence>
<dbReference type="GO" id="GO:0045892">
    <property type="term" value="P:negative regulation of DNA-templated transcription"/>
    <property type="evidence" value="ECO:0007669"/>
    <property type="project" value="InterPro"/>
</dbReference>
<dbReference type="EMBL" id="CP019062">
    <property type="protein sequence ID" value="AVF35084.1"/>
    <property type="molecule type" value="Genomic_DNA"/>
</dbReference>
<dbReference type="Proteomes" id="UP000239197">
    <property type="component" value="Chromosome"/>
</dbReference>
<sequence length="288" mass="30959">MSESKPNASEVLDRLSSSYGVSTQKELAVCLEISPGNVSAWVQRGSVPGNAIIKCALDTGADLKWLVTGLFANANLKNTNISKSARTDSGKTLLKKMLSAGGKSVLKRILDAYGFTTQKELSEYLEISTGTISTWVRREYFPGDVVITCALDTGASLEWLATGEMGIASQVETAASGIPMISKKLLLAGKLDEDGFCYIDETFVPDGVNLNNLNFVRSGKSAWLIEMGISEISNGSWLLDIDGILDVYAVSRRPGSKLRVIGQDGEFECSTNEVIAKGLVVALLKNYI</sequence>
<proteinExistence type="predicted"/>
<dbReference type="GO" id="GO:0051259">
    <property type="term" value="P:protein complex oligomerization"/>
    <property type="evidence" value="ECO:0007669"/>
    <property type="project" value="InterPro"/>
</dbReference>
<keyword evidence="4" id="KW-1185">Reference proteome</keyword>
<protein>
    <submittedName>
        <fullName evidence="3">Phage repressor protein CI</fullName>
    </submittedName>
</protein>
<feature type="domain" description="Bacteriophage CI repressor C-terminal" evidence="2">
    <location>
        <begin position="181"/>
        <end position="276"/>
    </location>
</feature>
<dbReference type="Pfam" id="PF16452">
    <property type="entry name" value="Phage_CI_C"/>
    <property type="match status" value="1"/>
</dbReference>
<accession>A0A2L1UQ80</accession>
<gene>
    <name evidence="3" type="ORF">BV494_09120</name>
</gene>
<dbReference type="Pfam" id="PF07022">
    <property type="entry name" value="Phage_CI_repr"/>
    <property type="match status" value="2"/>
</dbReference>
<dbReference type="InterPro" id="IPR010982">
    <property type="entry name" value="Lambda_DNA-bd_dom_sf"/>
</dbReference>
<feature type="domain" description="Bacteriophage CI repressor N-terminal" evidence="1">
    <location>
        <begin position="105"/>
        <end position="164"/>
    </location>
</feature>
<evidence type="ECO:0000313" key="3">
    <source>
        <dbReference type="EMBL" id="AVF35084.1"/>
    </source>
</evidence>
<dbReference type="KEGG" id="rox:BV494_09120"/>
<evidence type="ECO:0000259" key="1">
    <source>
        <dbReference type="Pfam" id="PF07022"/>
    </source>
</evidence>
<dbReference type="AlphaFoldDB" id="A0A2L1UQ80"/>
<feature type="domain" description="Bacteriophage CI repressor N-terminal" evidence="1">
    <location>
        <begin position="10"/>
        <end position="69"/>
    </location>
</feature>
<evidence type="ECO:0000313" key="4">
    <source>
        <dbReference type="Proteomes" id="UP000239197"/>
    </source>
</evidence>
<name>A0A2L1UQ80_9GAMM</name>
<dbReference type="InterPro" id="IPR010744">
    <property type="entry name" value="Phage_CI_N"/>
</dbReference>
<organism evidence="3 4">
    <name type="scientific">Rahnella sikkimica</name>
    <dbReference type="NCBI Taxonomy" id="1805933"/>
    <lineage>
        <taxon>Bacteria</taxon>
        <taxon>Pseudomonadati</taxon>
        <taxon>Pseudomonadota</taxon>
        <taxon>Gammaproteobacteria</taxon>
        <taxon>Enterobacterales</taxon>
        <taxon>Yersiniaceae</taxon>
        <taxon>Rahnella</taxon>
    </lineage>
</organism>
<reference evidence="4" key="1">
    <citation type="submission" date="2017-01" db="EMBL/GenBank/DDBJ databases">
        <title>Genome sequence of Rouxiella sp. ERMR1:05.</title>
        <authorList>
            <person name="Kumar R."/>
            <person name="Singh D."/>
            <person name="Kumar S."/>
        </authorList>
    </citation>
    <scope>NUCLEOTIDE SEQUENCE [LARGE SCALE GENOMIC DNA]</scope>
    <source>
        <strain evidence="4">ERMR1:05</strain>
    </source>
</reference>
<dbReference type="InterPro" id="IPR032499">
    <property type="entry name" value="Phage_CI_C"/>
</dbReference>
<dbReference type="OrthoDB" id="7067028at2"/>
<dbReference type="Gene3D" id="2.10.109.10">
    <property type="entry name" value="Umud Fragment, subunit A"/>
    <property type="match status" value="1"/>
</dbReference>